<name>A0ABN7WJM6_GIGMA</name>
<sequence length="382" mass="43581">MDTDLFENIPDNNMAESVVTTSNSVNITSDVSIVLKKTYIELPSCNVIKSIVQKAFAIIQKDIKSLFEQISSKISIILDIWTFCTNVLFICITVHWIDSNWRLKKILLNICMLLHSHTGDKIDAKLHSVFVAFNLTDKVLCATTNRGSNMILAMRLLKNNLVLQNYNFYFQSRRCLAHVLNLVITNGLSLIKSSIEKVHNFVNIVLSSSSLTQDFKELRQSVSEGETTRKIPQDVSTHWNSTYFMLSTYITMPITISAIIRRNKKLEKFKLTLQKKTNLQAAAQFLKPFYETSNVLSGSTYTTLGISILLIDDIVKNISLCIQNLESPKFLKTVTTQMFEKIQKYANKIYDKTAFIAAILYPWIKLELISVDMNTEANRTIF</sequence>
<dbReference type="EMBL" id="CAJVQB010048486">
    <property type="protein sequence ID" value="CAG8834013.1"/>
    <property type="molecule type" value="Genomic_DNA"/>
</dbReference>
<evidence type="ECO:0000313" key="3">
    <source>
        <dbReference type="EMBL" id="CAG8834013.1"/>
    </source>
</evidence>
<proteinExistence type="predicted"/>
<evidence type="ECO:0000259" key="2">
    <source>
        <dbReference type="Pfam" id="PF14372"/>
    </source>
</evidence>
<dbReference type="Pfam" id="PF14372">
    <property type="entry name" value="hAT-like_RNase-H"/>
    <property type="match status" value="1"/>
</dbReference>
<dbReference type="InterPro" id="IPR052035">
    <property type="entry name" value="ZnF_BED_domain_contain"/>
</dbReference>
<evidence type="ECO:0000256" key="1">
    <source>
        <dbReference type="ARBA" id="ARBA00023125"/>
    </source>
</evidence>
<accession>A0ABN7WJM6</accession>
<evidence type="ECO:0000313" key="4">
    <source>
        <dbReference type="Proteomes" id="UP000789901"/>
    </source>
</evidence>
<keyword evidence="4" id="KW-1185">Reference proteome</keyword>
<feature type="domain" description="hAT-like transposase RNase-H fold" evidence="2">
    <location>
        <begin position="297"/>
        <end position="374"/>
    </location>
</feature>
<dbReference type="PANTHER" id="PTHR46481">
    <property type="entry name" value="ZINC FINGER BED DOMAIN-CONTAINING PROTEIN 4"/>
    <property type="match status" value="1"/>
</dbReference>
<keyword evidence="1" id="KW-0238">DNA-binding</keyword>
<dbReference type="SUPFAM" id="SSF53098">
    <property type="entry name" value="Ribonuclease H-like"/>
    <property type="match status" value="1"/>
</dbReference>
<protein>
    <submittedName>
        <fullName evidence="3">32410_t:CDS:1</fullName>
    </submittedName>
</protein>
<gene>
    <name evidence="3" type="ORF">GMARGA_LOCUS31838</name>
</gene>
<dbReference type="PANTHER" id="PTHR46481:SF7">
    <property type="entry name" value="ZINC FINGER BED DOMAIN-CONTAINING PROTEIN RICESLEEPER 2-LIKE"/>
    <property type="match status" value="1"/>
</dbReference>
<reference evidence="3 4" key="1">
    <citation type="submission" date="2021-06" db="EMBL/GenBank/DDBJ databases">
        <authorList>
            <person name="Kallberg Y."/>
            <person name="Tangrot J."/>
            <person name="Rosling A."/>
        </authorList>
    </citation>
    <scope>NUCLEOTIDE SEQUENCE [LARGE SCALE GENOMIC DNA]</scope>
    <source>
        <strain evidence="3 4">120-4 pot B 10/14</strain>
    </source>
</reference>
<dbReference type="Proteomes" id="UP000789901">
    <property type="component" value="Unassembled WGS sequence"/>
</dbReference>
<dbReference type="InterPro" id="IPR012337">
    <property type="entry name" value="RNaseH-like_sf"/>
</dbReference>
<comment type="caution">
    <text evidence="3">The sequence shown here is derived from an EMBL/GenBank/DDBJ whole genome shotgun (WGS) entry which is preliminary data.</text>
</comment>
<dbReference type="InterPro" id="IPR025525">
    <property type="entry name" value="hAT-like_transposase_RNase-H"/>
</dbReference>
<organism evidence="3 4">
    <name type="scientific">Gigaspora margarita</name>
    <dbReference type="NCBI Taxonomy" id="4874"/>
    <lineage>
        <taxon>Eukaryota</taxon>
        <taxon>Fungi</taxon>
        <taxon>Fungi incertae sedis</taxon>
        <taxon>Mucoromycota</taxon>
        <taxon>Glomeromycotina</taxon>
        <taxon>Glomeromycetes</taxon>
        <taxon>Diversisporales</taxon>
        <taxon>Gigasporaceae</taxon>
        <taxon>Gigaspora</taxon>
    </lineage>
</organism>